<accession>V7PUE1</accession>
<dbReference type="Pfam" id="PF06022">
    <property type="entry name" value="Cir_Bir_Yir"/>
    <property type="match status" value="1"/>
</dbReference>
<keyword evidence="1" id="KW-1133">Transmembrane helix</keyword>
<evidence type="ECO:0000313" key="2">
    <source>
        <dbReference type="EMBL" id="ETB63234.1"/>
    </source>
</evidence>
<gene>
    <name evidence="2" type="ORF">YYC_00073</name>
</gene>
<evidence type="ECO:0008006" key="4">
    <source>
        <dbReference type="Google" id="ProtNLM"/>
    </source>
</evidence>
<protein>
    <recommendedName>
        <fullName evidence="4">YIR protein</fullName>
    </recommendedName>
</protein>
<keyword evidence="3" id="KW-1185">Reference proteome</keyword>
<dbReference type="NCBIfam" id="TIGR01590">
    <property type="entry name" value="yir-bir-cir_Pla"/>
    <property type="match status" value="1"/>
</dbReference>
<evidence type="ECO:0000313" key="3">
    <source>
        <dbReference type="Proteomes" id="UP000018538"/>
    </source>
</evidence>
<sequence>MDKDVCEKFKNVWTNLEYDSSTESYKFKDDNDFKEYCTDVNCEEDINKINAACLFLFNELFGSSDSFNSVAKGNINIVEYIMIWLSYMLNFTTIDESGSIELFYEIYIKDCDKYNNKIDGVTAYNSYKDLIDKKEDLISIYVKDMSKFHDAFNTLCMMYIEFDSENADCKNYLEKAKKFVEIYDELNEYYNNGKGSPYNQLLSTLSNDYNRFKNKCNNLPSLSTYSRKLVIKRALIPIAFIFVAVLIFLGIAYKYSLLGFRKRSQKQCLRERIKNIKKKLIINKLF</sequence>
<dbReference type="InterPro" id="IPR006477">
    <property type="entry name" value="Yir_bir_cir"/>
</dbReference>
<organism evidence="2 3">
    <name type="scientific">Plasmodium yoelii 17X</name>
    <dbReference type="NCBI Taxonomy" id="1323249"/>
    <lineage>
        <taxon>Eukaryota</taxon>
        <taxon>Sar</taxon>
        <taxon>Alveolata</taxon>
        <taxon>Apicomplexa</taxon>
        <taxon>Aconoidasida</taxon>
        <taxon>Haemosporida</taxon>
        <taxon>Plasmodiidae</taxon>
        <taxon>Plasmodium</taxon>
        <taxon>Plasmodium (Vinckeia)</taxon>
    </lineage>
</organism>
<evidence type="ECO:0000256" key="1">
    <source>
        <dbReference type="SAM" id="Phobius"/>
    </source>
</evidence>
<dbReference type="EMBL" id="KI635723">
    <property type="protein sequence ID" value="ETB63234.1"/>
    <property type="molecule type" value="Genomic_DNA"/>
</dbReference>
<reference evidence="2 3" key="1">
    <citation type="submission" date="2013-11" db="EMBL/GenBank/DDBJ databases">
        <title>The Genome Sequence of Plasmodium yoelii 17X.</title>
        <authorList>
            <consortium name="The Broad Institute Genomics Platform"/>
            <consortium name="The Broad Institute Genome Sequencing Center for Infectious Disease"/>
            <person name="Neafsey D."/>
            <person name="Adams J."/>
            <person name="Walker B."/>
            <person name="Young S.K."/>
            <person name="Zeng Q."/>
            <person name="Gargeya S."/>
            <person name="Fitzgerald M."/>
            <person name="Haas B."/>
            <person name="Abouelleil A."/>
            <person name="Alvarado L."/>
            <person name="Chapman S.B."/>
            <person name="Gainer-Dewar J."/>
            <person name="Goldberg J."/>
            <person name="Griggs A."/>
            <person name="Gujja S."/>
            <person name="Hansen M."/>
            <person name="Howarth C."/>
            <person name="Imamovic A."/>
            <person name="Ireland A."/>
            <person name="Larimer J."/>
            <person name="McCowan C."/>
            <person name="Murphy C."/>
            <person name="Pearson M."/>
            <person name="Poon T.W."/>
            <person name="Priest M."/>
            <person name="Roberts A."/>
            <person name="Saif S."/>
            <person name="Shea T."/>
            <person name="Sykes S."/>
            <person name="Wortman J."/>
            <person name="Nusbaum C."/>
            <person name="Birren B."/>
        </authorList>
    </citation>
    <scope>NUCLEOTIDE SEQUENCE [LARGE SCALE GENOMIC DNA]</scope>
    <source>
        <strain evidence="2 3">17X</strain>
    </source>
</reference>
<name>V7PUE1_PLAYE</name>
<dbReference type="Proteomes" id="UP000018538">
    <property type="component" value="Unassembled WGS sequence"/>
</dbReference>
<dbReference type="AlphaFoldDB" id="V7PUE1"/>
<proteinExistence type="predicted"/>
<feature type="transmembrane region" description="Helical" evidence="1">
    <location>
        <begin position="234"/>
        <end position="253"/>
    </location>
</feature>
<keyword evidence="1" id="KW-0472">Membrane</keyword>
<keyword evidence="1" id="KW-0812">Transmembrane</keyword>